<dbReference type="SUPFAM" id="SSF53335">
    <property type="entry name" value="S-adenosyl-L-methionine-dependent methyltransferases"/>
    <property type="match status" value="1"/>
</dbReference>
<evidence type="ECO:0000313" key="2">
    <source>
        <dbReference type="Proteomes" id="UP001216390"/>
    </source>
</evidence>
<dbReference type="KEGG" id="ima:PO878_07750"/>
<accession>A0AAE9YIK4</accession>
<reference evidence="1" key="1">
    <citation type="submission" date="2023-01" db="EMBL/GenBank/DDBJ databases">
        <title>The diversity of Class Acidimicrobiia in South China Sea sediment environments and the proposal of Iamia marina sp. nov., a novel species of the genus Iamia.</title>
        <authorList>
            <person name="He Y."/>
            <person name="Tian X."/>
        </authorList>
    </citation>
    <scope>NUCLEOTIDE SEQUENCE</scope>
    <source>
        <strain evidence="1">DSM 19957</strain>
    </source>
</reference>
<dbReference type="Gene3D" id="3.40.50.150">
    <property type="entry name" value="Vaccinia Virus protein VP39"/>
    <property type="match status" value="1"/>
</dbReference>
<proteinExistence type="predicted"/>
<gene>
    <name evidence="1" type="ORF">PO878_07750</name>
</gene>
<dbReference type="EMBL" id="CP116942">
    <property type="protein sequence ID" value="WCO68621.1"/>
    <property type="molecule type" value="Genomic_DNA"/>
</dbReference>
<keyword evidence="1" id="KW-0489">Methyltransferase</keyword>
<dbReference type="InterPro" id="IPR029063">
    <property type="entry name" value="SAM-dependent_MTases_sf"/>
</dbReference>
<protein>
    <submittedName>
        <fullName evidence="1">Class I SAM-dependent methyltransferase</fullName>
    </submittedName>
</protein>
<dbReference type="RefSeq" id="WP_272738137.1">
    <property type="nucleotide sequence ID" value="NZ_CP116942.1"/>
</dbReference>
<keyword evidence="1" id="KW-0808">Transferase</keyword>
<keyword evidence="2" id="KW-1185">Reference proteome</keyword>
<sequence>MRLQPASAVDLVLEEADIFDWDADGRVFDTIIFSAWLHHVPHDRFDEFWSLVEGLLAPGGVVVFDFLDATVPSPGKVEVADEPSGGYTFHAPSDGVSIRDLDGHRWRVVHVLWAPDELRARLLGRGWEVAVLGPGLLSNMRWAAAHR</sequence>
<evidence type="ECO:0000313" key="1">
    <source>
        <dbReference type="EMBL" id="WCO68621.1"/>
    </source>
</evidence>
<dbReference type="AlphaFoldDB" id="A0AAE9YIK4"/>
<dbReference type="GO" id="GO:0008168">
    <property type="term" value="F:methyltransferase activity"/>
    <property type="evidence" value="ECO:0007669"/>
    <property type="project" value="UniProtKB-KW"/>
</dbReference>
<name>A0AAE9YIK4_9ACTN</name>
<dbReference type="Proteomes" id="UP001216390">
    <property type="component" value="Chromosome"/>
</dbReference>
<dbReference type="GO" id="GO:0032259">
    <property type="term" value="P:methylation"/>
    <property type="evidence" value="ECO:0007669"/>
    <property type="project" value="UniProtKB-KW"/>
</dbReference>
<organism evidence="1 2">
    <name type="scientific">Iamia majanohamensis</name>
    <dbReference type="NCBI Taxonomy" id="467976"/>
    <lineage>
        <taxon>Bacteria</taxon>
        <taxon>Bacillati</taxon>
        <taxon>Actinomycetota</taxon>
        <taxon>Acidimicrobiia</taxon>
        <taxon>Acidimicrobiales</taxon>
        <taxon>Iamiaceae</taxon>
        <taxon>Iamia</taxon>
    </lineage>
</organism>